<sequence>MSVDVCEQAIIDAVQQTKQRWVSVEVKLEQQLDPITLFDMSKEDAGDRFYFRLNDNETSFFGYRVAAKIKRL</sequence>
<dbReference type="Proteomes" id="UP000246351">
    <property type="component" value="Unassembled WGS sequence"/>
</dbReference>
<protein>
    <submittedName>
        <fullName evidence="1">Isochorismate synthase</fullName>
    </submittedName>
</protein>
<feature type="non-terminal residue" evidence="1">
    <location>
        <position position="72"/>
    </location>
</feature>
<evidence type="ECO:0000313" key="1">
    <source>
        <dbReference type="EMBL" id="PWZ94690.1"/>
    </source>
</evidence>
<reference evidence="1 2" key="1">
    <citation type="journal article" date="2018" name="Vet. Microbiol.">
        <title>Clonal diversity and geographic distribution of methicillin-resistant Staphylococcus pseudintermedius from Australian animals: Discovery of novel sequence types.</title>
        <authorList>
            <person name="Worthing K.A."/>
            <person name="Abraham S."/>
            <person name="Coombs G.W."/>
            <person name="Pang S."/>
            <person name="Saputra S."/>
            <person name="Jordan D."/>
            <person name="Trott D.J."/>
            <person name="Norris J.M."/>
        </authorList>
    </citation>
    <scope>NUCLEOTIDE SEQUENCE [LARGE SCALE GENOMIC DNA]</scope>
    <source>
        <strain evidence="1 2">ST71 3</strain>
    </source>
</reference>
<organism evidence="1 2">
    <name type="scientific">Staphylococcus pseudintermedius</name>
    <dbReference type="NCBI Taxonomy" id="283734"/>
    <lineage>
        <taxon>Bacteria</taxon>
        <taxon>Bacillati</taxon>
        <taxon>Bacillota</taxon>
        <taxon>Bacilli</taxon>
        <taxon>Bacillales</taxon>
        <taxon>Staphylococcaceae</taxon>
        <taxon>Staphylococcus</taxon>
        <taxon>Staphylococcus intermedius group</taxon>
    </lineage>
</organism>
<comment type="caution">
    <text evidence="1">The sequence shown here is derived from an EMBL/GenBank/DDBJ whole genome shotgun (WGS) entry which is preliminary data.</text>
</comment>
<name>A0A317Z3T3_STAPS</name>
<gene>
    <name evidence="1" type="ORF">DD924_16895</name>
</gene>
<proteinExistence type="predicted"/>
<dbReference type="AlphaFoldDB" id="A0A317Z3T3"/>
<accession>A0A317Z3T3</accession>
<evidence type="ECO:0000313" key="2">
    <source>
        <dbReference type="Proteomes" id="UP000246351"/>
    </source>
</evidence>
<dbReference type="EMBL" id="QEIV01001943">
    <property type="protein sequence ID" value="PWZ94690.1"/>
    <property type="molecule type" value="Genomic_DNA"/>
</dbReference>